<dbReference type="InterPro" id="IPR035476">
    <property type="entry name" value="SIS_PGI_1"/>
</dbReference>
<dbReference type="GO" id="GO:0004347">
    <property type="term" value="F:glucose-6-phosphate isomerase activity"/>
    <property type="evidence" value="ECO:0007669"/>
    <property type="project" value="UniProtKB-UniRule"/>
</dbReference>
<dbReference type="Gene3D" id="3.40.50.10490">
    <property type="entry name" value="Glucose-6-phosphate isomerase like protein, domain 1"/>
    <property type="match status" value="2"/>
</dbReference>
<dbReference type="EC" id="5.3.1.9" evidence="8"/>
<dbReference type="KEGG" id="tna:CTN_1206"/>
<dbReference type="Pfam" id="PF00342">
    <property type="entry name" value="PGI"/>
    <property type="match status" value="1"/>
</dbReference>
<dbReference type="HAMAP" id="MF_00473">
    <property type="entry name" value="G6P_isomerase"/>
    <property type="match status" value="1"/>
</dbReference>
<dbReference type="CDD" id="cd05015">
    <property type="entry name" value="SIS_PGI_1"/>
    <property type="match status" value="1"/>
</dbReference>
<feature type="active site" evidence="8">
    <location>
        <position position="425"/>
    </location>
</feature>
<dbReference type="Proteomes" id="UP000000445">
    <property type="component" value="Chromosome"/>
</dbReference>
<dbReference type="SUPFAM" id="SSF53697">
    <property type="entry name" value="SIS domain"/>
    <property type="match status" value="1"/>
</dbReference>
<accession>B9K8U9</accession>
<sequence length="451" mass="51389">MKKMALKFDFSNLFEPNISGGLREEDLESTKEKVIEAIKNFTENTPDFARLDRKWIDSVKELEEWVVNFDTVVVLGIGGSGLGNLALHYSLRPLNWNEMSREERNGYARVFVVDNVDPDLMASVLDRIDLKTTLFNVISKSGSTAEVMANYSIARGILEANGLDPKEHILITTDPEKGFLRKVVKEEGFRSLEVPPGVGGRFSVLTPVGLFSAMAEGIDIEELHDGARDAFERCKKEDLFENPAAMIALTHYLYLKRGKSISVMMAYSNRMTYLVDWYRQLWAESLGKRYNLKGEEVFTGQTPVKAIGATDQHSQIQLYNEGPNDKVITFLRLENFDREIIIPDTGREELKYLARKRLSELLLAEQTGTEEALRKNDRPNMKVIFDRLTSYNVGQFFAYYEAATAFMGYLLEINPFDQPGVELGKKITFALMGREGYEYEIKDRTKKVIIE</sequence>
<dbReference type="InterPro" id="IPR035482">
    <property type="entry name" value="SIS_PGI_2"/>
</dbReference>
<dbReference type="GO" id="GO:0006096">
    <property type="term" value="P:glycolytic process"/>
    <property type="evidence" value="ECO:0007669"/>
    <property type="project" value="UniProtKB-UniRule"/>
</dbReference>
<feature type="active site" description="Proton donor" evidence="8">
    <location>
        <position position="284"/>
    </location>
</feature>
<proteinExistence type="inferred from homology"/>
<dbReference type="GO" id="GO:0006094">
    <property type="term" value="P:gluconeogenesis"/>
    <property type="evidence" value="ECO:0007669"/>
    <property type="project" value="UniProtKB-UniRule"/>
</dbReference>
<dbReference type="FunFam" id="3.40.50.10490:FF:000071">
    <property type="entry name" value="Glucose-6-phosphate isomerase"/>
    <property type="match status" value="1"/>
</dbReference>
<evidence type="ECO:0000256" key="4">
    <source>
        <dbReference type="ARBA" id="ARBA00022490"/>
    </source>
</evidence>
<comment type="pathway">
    <text evidence="8">Carbohydrate biosynthesis; gluconeogenesis.</text>
</comment>
<organism evidence="10 11">
    <name type="scientific">Thermotoga neapolitana (strain ATCC 49049 / DSM 4359 / NBRC 107923 / NS-E)</name>
    <dbReference type="NCBI Taxonomy" id="309803"/>
    <lineage>
        <taxon>Bacteria</taxon>
        <taxon>Thermotogati</taxon>
        <taxon>Thermotogota</taxon>
        <taxon>Thermotogae</taxon>
        <taxon>Thermotogales</taxon>
        <taxon>Thermotogaceae</taxon>
        <taxon>Thermotoga</taxon>
    </lineage>
</organism>
<dbReference type="EMBL" id="CP000916">
    <property type="protein sequence ID" value="ACM23382.1"/>
    <property type="molecule type" value="Genomic_DNA"/>
</dbReference>
<dbReference type="eggNOG" id="COG0166">
    <property type="taxonomic scope" value="Bacteria"/>
</dbReference>
<comment type="pathway">
    <text evidence="1 8 9">Carbohydrate degradation; glycolysis; D-glyceraldehyde 3-phosphate and glycerone phosphate from D-glucose: step 2/4.</text>
</comment>
<comment type="function">
    <text evidence="8">Catalyzes the reversible isomerization of glucose-6-phosphate to fructose-6-phosphate.</text>
</comment>
<dbReference type="HOGENOM" id="CLU_037303_1_0_0"/>
<keyword evidence="11" id="KW-1185">Reference proteome</keyword>
<dbReference type="GO" id="GO:0005829">
    <property type="term" value="C:cytosol"/>
    <property type="evidence" value="ECO:0007669"/>
    <property type="project" value="TreeGrafter"/>
</dbReference>
<protein>
    <recommendedName>
        <fullName evidence="8">Glucose-6-phosphate isomerase</fullName>
        <shortName evidence="8">GPI</shortName>
        <ecNumber evidence="8">5.3.1.9</ecNumber>
    </recommendedName>
    <alternativeName>
        <fullName evidence="8">Phosphoglucose isomerase</fullName>
        <shortName evidence="8">PGI</shortName>
    </alternativeName>
    <alternativeName>
        <fullName evidence="8">Phosphohexose isomerase</fullName>
        <shortName evidence="8">PHI</shortName>
    </alternativeName>
</protein>
<keyword evidence="6 8" id="KW-0413">Isomerase</keyword>
<dbReference type="PROSITE" id="PS51463">
    <property type="entry name" value="P_GLUCOSE_ISOMERASE_3"/>
    <property type="match status" value="1"/>
</dbReference>
<evidence type="ECO:0000256" key="7">
    <source>
        <dbReference type="ARBA" id="ARBA00029321"/>
    </source>
</evidence>
<dbReference type="FunFam" id="3.40.50.10490:FF:000016">
    <property type="entry name" value="Glucose-6-phosphate isomerase"/>
    <property type="match status" value="1"/>
</dbReference>
<dbReference type="UniPathway" id="UPA00109">
    <property type="reaction ID" value="UER00181"/>
</dbReference>
<keyword evidence="5 8" id="KW-0324">Glycolysis</keyword>
<comment type="subcellular location">
    <subcellularLocation>
        <location evidence="8">Cytoplasm</location>
    </subcellularLocation>
</comment>
<evidence type="ECO:0000256" key="3">
    <source>
        <dbReference type="ARBA" id="ARBA00022432"/>
    </source>
</evidence>
<reference evidence="10 11" key="1">
    <citation type="journal article" date="2009" name="Biosci. Biotechnol. Biochem.">
        <title>WeGAS: a web-based microbial genome annotation system.</title>
        <authorList>
            <person name="Lee D."/>
            <person name="Seo H."/>
            <person name="Park C."/>
            <person name="Park K."/>
        </authorList>
    </citation>
    <scope>NUCLEOTIDE SEQUENCE [LARGE SCALE GENOMIC DNA]</scope>
    <source>
        <strain evidence="11">ATCC 49049 / DSM 4359 / NBRC 107923 / NS-E</strain>
    </source>
</reference>
<name>B9K8U9_THENN</name>
<gene>
    <name evidence="8" type="primary">pgi</name>
    <name evidence="10" type="ordered locus">CTN_1206</name>
</gene>
<dbReference type="UniPathway" id="UPA00138"/>
<comment type="similarity">
    <text evidence="2 8 9">Belongs to the GPI family.</text>
</comment>
<dbReference type="InterPro" id="IPR018189">
    <property type="entry name" value="Phosphoglucose_isomerase_CS"/>
</dbReference>
<comment type="catalytic activity">
    <reaction evidence="7 8 9">
        <text>alpha-D-glucose 6-phosphate = beta-D-fructose 6-phosphate</text>
        <dbReference type="Rhea" id="RHEA:11816"/>
        <dbReference type="ChEBI" id="CHEBI:57634"/>
        <dbReference type="ChEBI" id="CHEBI:58225"/>
        <dbReference type="EC" id="5.3.1.9"/>
    </reaction>
</comment>
<dbReference type="GO" id="GO:0097367">
    <property type="term" value="F:carbohydrate derivative binding"/>
    <property type="evidence" value="ECO:0007669"/>
    <property type="project" value="InterPro"/>
</dbReference>
<evidence type="ECO:0000256" key="5">
    <source>
        <dbReference type="ARBA" id="ARBA00023152"/>
    </source>
</evidence>
<evidence type="ECO:0000256" key="9">
    <source>
        <dbReference type="RuleBase" id="RU000612"/>
    </source>
</evidence>
<keyword evidence="3 8" id="KW-0312">Gluconeogenesis</keyword>
<evidence type="ECO:0000313" key="11">
    <source>
        <dbReference type="Proteomes" id="UP000000445"/>
    </source>
</evidence>
<dbReference type="GO" id="GO:0048029">
    <property type="term" value="F:monosaccharide binding"/>
    <property type="evidence" value="ECO:0007669"/>
    <property type="project" value="TreeGrafter"/>
</dbReference>
<dbReference type="GO" id="GO:0051156">
    <property type="term" value="P:glucose 6-phosphate metabolic process"/>
    <property type="evidence" value="ECO:0007669"/>
    <property type="project" value="TreeGrafter"/>
</dbReference>
<dbReference type="PRINTS" id="PR00662">
    <property type="entry name" value="G6PISOMERASE"/>
</dbReference>
<dbReference type="PANTHER" id="PTHR11469">
    <property type="entry name" value="GLUCOSE-6-PHOSPHATE ISOMERASE"/>
    <property type="match status" value="1"/>
</dbReference>
<evidence type="ECO:0000256" key="8">
    <source>
        <dbReference type="HAMAP-Rule" id="MF_00473"/>
    </source>
</evidence>
<dbReference type="PROSITE" id="PS00174">
    <property type="entry name" value="P_GLUCOSE_ISOMERASE_2"/>
    <property type="match status" value="1"/>
</dbReference>
<evidence type="ECO:0000313" key="10">
    <source>
        <dbReference type="EMBL" id="ACM23382.1"/>
    </source>
</evidence>
<keyword evidence="4 8" id="KW-0963">Cytoplasm</keyword>
<dbReference type="CDD" id="cd05016">
    <property type="entry name" value="SIS_PGI_2"/>
    <property type="match status" value="1"/>
</dbReference>
<feature type="active site" evidence="8">
    <location>
        <position position="313"/>
    </location>
</feature>
<evidence type="ECO:0000256" key="2">
    <source>
        <dbReference type="ARBA" id="ARBA00006604"/>
    </source>
</evidence>
<evidence type="ECO:0000256" key="6">
    <source>
        <dbReference type="ARBA" id="ARBA00023235"/>
    </source>
</evidence>
<dbReference type="InterPro" id="IPR001672">
    <property type="entry name" value="G6P_Isomerase"/>
</dbReference>
<dbReference type="STRING" id="309803.CTN_1206"/>
<dbReference type="PANTHER" id="PTHR11469:SF1">
    <property type="entry name" value="GLUCOSE-6-PHOSPHATE ISOMERASE"/>
    <property type="match status" value="1"/>
</dbReference>
<dbReference type="InterPro" id="IPR046348">
    <property type="entry name" value="SIS_dom_sf"/>
</dbReference>
<dbReference type="AlphaFoldDB" id="B9K8U9"/>
<evidence type="ECO:0000256" key="1">
    <source>
        <dbReference type="ARBA" id="ARBA00004926"/>
    </source>
</evidence>